<dbReference type="Pfam" id="PF24694">
    <property type="entry name" value="LNS2_PITM1-3"/>
    <property type="match status" value="1"/>
</dbReference>
<dbReference type="RefSeq" id="WP_164005078.1">
    <property type="nucleotide sequence ID" value="NZ_JAAIKD010000004.1"/>
</dbReference>
<feature type="region of interest" description="Disordered" evidence="1">
    <location>
        <begin position="1"/>
        <end position="24"/>
    </location>
</feature>
<dbReference type="AlphaFoldDB" id="A0A6B3R486"/>
<evidence type="ECO:0000313" key="2">
    <source>
        <dbReference type="EMBL" id="NEV94370.1"/>
    </source>
</evidence>
<name>A0A6B3R486_9FLAO</name>
<sequence>MASKNQKQDTKGQSVSPSLPDGVKNYLIDIDGTITDDVPNEEPERMATCEPFPDALETVNKWYTDGHQICFFTSRVEEHRKVTEDWLNKHGFKYHSLLMGKPRGGNYHWIDNHIVKATRYKGQFTDLVNKKETIQVFKD</sequence>
<dbReference type="GO" id="GO:0016853">
    <property type="term" value="F:isomerase activity"/>
    <property type="evidence" value="ECO:0007669"/>
    <property type="project" value="UniProtKB-KW"/>
</dbReference>
<accession>A0A6B3R486</accession>
<dbReference type="SUPFAM" id="SSF56784">
    <property type="entry name" value="HAD-like"/>
    <property type="match status" value="1"/>
</dbReference>
<comment type="caution">
    <text evidence="2">The sequence shown here is derived from an EMBL/GenBank/DDBJ whole genome shotgun (WGS) entry which is preliminary data.</text>
</comment>
<feature type="compositionally biased region" description="Basic and acidic residues" evidence="1">
    <location>
        <begin position="1"/>
        <end position="10"/>
    </location>
</feature>
<evidence type="ECO:0000313" key="3">
    <source>
        <dbReference type="Proteomes" id="UP000478505"/>
    </source>
</evidence>
<dbReference type="InterPro" id="IPR036412">
    <property type="entry name" value="HAD-like_sf"/>
</dbReference>
<evidence type="ECO:0000256" key="1">
    <source>
        <dbReference type="SAM" id="MobiDB-lite"/>
    </source>
</evidence>
<organism evidence="2 3">
    <name type="scientific">Psychroflexus aurantiacus</name>
    <dbReference type="NCBI Taxonomy" id="2709310"/>
    <lineage>
        <taxon>Bacteria</taxon>
        <taxon>Pseudomonadati</taxon>
        <taxon>Bacteroidota</taxon>
        <taxon>Flavobacteriia</taxon>
        <taxon>Flavobacteriales</taxon>
        <taxon>Flavobacteriaceae</taxon>
        <taxon>Psychroflexus</taxon>
    </lineage>
</organism>
<keyword evidence="2" id="KW-0413">Isomerase</keyword>
<gene>
    <name evidence="2" type="ORF">G3567_09470</name>
</gene>
<reference evidence="2 3" key="1">
    <citation type="submission" date="2020-02" db="EMBL/GenBank/DDBJ databases">
        <title>Flavobacteriaceae Psychroflexus bacterium YR1-1, complete genome.</title>
        <authorList>
            <person name="Li Y."/>
            <person name="Wu S."/>
        </authorList>
    </citation>
    <scope>NUCLEOTIDE SEQUENCE [LARGE SCALE GENOMIC DNA]</scope>
    <source>
        <strain evidence="2 3">YR1-1</strain>
    </source>
</reference>
<dbReference type="Gene3D" id="3.40.50.1000">
    <property type="entry name" value="HAD superfamily/HAD-like"/>
    <property type="match status" value="1"/>
</dbReference>
<proteinExistence type="predicted"/>
<dbReference type="InterPro" id="IPR023214">
    <property type="entry name" value="HAD_sf"/>
</dbReference>
<keyword evidence="3" id="KW-1185">Reference proteome</keyword>
<dbReference type="Proteomes" id="UP000478505">
    <property type="component" value="Unassembled WGS sequence"/>
</dbReference>
<protein>
    <submittedName>
        <fullName evidence="2">Phosphoheptose isomerase</fullName>
    </submittedName>
</protein>
<dbReference type="EMBL" id="JAAIKD010000004">
    <property type="protein sequence ID" value="NEV94370.1"/>
    <property type="molecule type" value="Genomic_DNA"/>
</dbReference>